<dbReference type="AlphaFoldDB" id="A0AAD5SMV7"/>
<name>A0AAD5SMV7_9FUNG</name>
<keyword evidence="2" id="KW-1185">Reference proteome</keyword>
<accession>A0AAD5SMV7</accession>
<dbReference type="EMBL" id="JADGJH010005758">
    <property type="protein sequence ID" value="KAJ3079371.1"/>
    <property type="molecule type" value="Genomic_DNA"/>
</dbReference>
<organism evidence="1 2">
    <name type="scientific">Physocladia obscura</name>
    <dbReference type="NCBI Taxonomy" id="109957"/>
    <lineage>
        <taxon>Eukaryota</taxon>
        <taxon>Fungi</taxon>
        <taxon>Fungi incertae sedis</taxon>
        <taxon>Chytridiomycota</taxon>
        <taxon>Chytridiomycota incertae sedis</taxon>
        <taxon>Chytridiomycetes</taxon>
        <taxon>Chytridiales</taxon>
        <taxon>Chytriomycetaceae</taxon>
        <taxon>Physocladia</taxon>
    </lineage>
</organism>
<comment type="caution">
    <text evidence="1">The sequence shown here is derived from an EMBL/GenBank/DDBJ whole genome shotgun (WGS) entry which is preliminary data.</text>
</comment>
<evidence type="ECO:0000313" key="1">
    <source>
        <dbReference type="EMBL" id="KAJ3079371.1"/>
    </source>
</evidence>
<gene>
    <name evidence="1" type="ORF">HK100_010437</name>
</gene>
<feature type="non-terminal residue" evidence="1">
    <location>
        <position position="59"/>
    </location>
</feature>
<reference evidence="1" key="1">
    <citation type="submission" date="2020-05" db="EMBL/GenBank/DDBJ databases">
        <title>Phylogenomic resolution of chytrid fungi.</title>
        <authorList>
            <person name="Stajich J.E."/>
            <person name="Amses K."/>
            <person name="Simmons R."/>
            <person name="Seto K."/>
            <person name="Myers J."/>
            <person name="Bonds A."/>
            <person name="Quandt C.A."/>
            <person name="Barry K."/>
            <person name="Liu P."/>
            <person name="Grigoriev I."/>
            <person name="Longcore J.E."/>
            <person name="James T.Y."/>
        </authorList>
    </citation>
    <scope>NUCLEOTIDE SEQUENCE</scope>
    <source>
        <strain evidence="1">JEL0513</strain>
    </source>
</reference>
<evidence type="ECO:0000313" key="2">
    <source>
        <dbReference type="Proteomes" id="UP001211907"/>
    </source>
</evidence>
<proteinExistence type="predicted"/>
<protein>
    <submittedName>
        <fullName evidence="1">Uncharacterized protein</fullName>
    </submittedName>
</protein>
<sequence>MMSISQLSLHLPHGVGLLGLAAGARLPSYIPLSALLSAGVGLAADDGSAPNPLIIQGQS</sequence>
<dbReference type="Proteomes" id="UP001211907">
    <property type="component" value="Unassembled WGS sequence"/>
</dbReference>